<organism evidence="6 7">
    <name type="scientific">Schistosoma mansoni</name>
    <name type="common">Blood fluke</name>
    <dbReference type="NCBI Taxonomy" id="6183"/>
    <lineage>
        <taxon>Eukaryota</taxon>
        <taxon>Metazoa</taxon>
        <taxon>Spiralia</taxon>
        <taxon>Lophotrochozoa</taxon>
        <taxon>Platyhelminthes</taxon>
        <taxon>Trematoda</taxon>
        <taxon>Digenea</taxon>
        <taxon>Strigeidida</taxon>
        <taxon>Schistosomatoidea</taxon>
        <taxon>Schistosomatidae</taxon>
        <taxon>Schistosoma</taxon>
    </lineage>
</organism>
<keyword evidence="2" id="KW-0175">Coiled coil</keyword>
<evidence type="ECO:0000256" key="1">
    <source>
        <dbReference type="ARBA" id="ARBA00023449"/>
    </source>
</evidence>
<reference evidence="7" key="2">
    <citation type="submission" date="2018-12" db="UniProtKB">
        <authorList>
            <consortium name="WormBaseParasite"/>
        </authorList>
    </citation>
    <scope>IDENTIFICATION</scope>
    <source>
        <strain evidence="7">Puerto Rican</strain>
    </source>
</reference>
<proteinExistence type="inferred from homology"/>
<sequence>MNYENTPKYEDQWANFIQSLDVDPDKAKGIEQLPDDQKRQLLENYAVKNPKFSAFHYVSLIKGLRVGRSTLTKNPRKGDAQQAKEILLATEISLRTNNVAWVYDFLDQEGLEALVNYVSRVIHMVMSLKRFRKCSVLSTDFRPTVDAIQQQRSALLGSLSSDQAVSITDLCDNINESDKVGSGLWCSSLRKKKHDRISFSPIHVRNISDSIRDSLHQGVRCFRALLNNQRGCSMVFEHPHAVNVIALCLLHPSYQTKTLVLELLTVVCLITGGHERVLNAFDNFKKEVGESTRFEYLIHYFFTHESESSDYNMDFMVSCMQFFNIVVHSTDDIMLRVYLQEEFKHLGLVNYLSRIYNQSGDRLLRQIEAYNDNEVDVAVLLEDSQMRDILQQEKEQAESDLIILQTRTATIQAEYENKLLQLQQNIQALEIKNQDLENQCTNQDGQLSTLRAQLLDKDKSTTERERNLQQRLRELEDTLNTVKNSQLKSQIQVNGIVDNSIESVNTTSVISSGANAPPPPPPPPPPPLPPPPPSAGGIPPPPPPPPPGMGAMVPGAEGVSIRPPIQTRYKLPLVNWVLLKNQQLRGTIFVGMNDEAVLDALDTEKFENLFKLSNQSVNNSNKSGVNNLANGLDQKDSRISKKVEKKSLMDPNRHRCIGVLLRYLESEKYTPERLWNDINRLELGQDVTDRIYHQLPTSDEMKTYLNYEFTEQRSIDDLTDEDRLLLHLCKVERLGPRLEIILFMNSFEDNLNVVNSKIIAVRSASLALKNSCKFRAILEIILAFGNYMNSSRRGIAYGFRLQSLDALSDTRTLDKSWTLLHFIVETIETQFPALVNFDDELTGVVEAAKVPTEALTNDVAALVSGMSQADKETIIFGSLKTPQRLSDFVFNNKLKVESIEKEAEIARNMFARTIEWFGEAQIKPSPEQFFSLIVRFIKNFKNAIVDNEARRRVEALQSLNSVTGDDNGPLSSINQISINHIPKRPKDDVPISELQKRLAQEARLAKRRFKNRTRQITGDGMMDEILAGLISEPLQAEVHPHRNRLSENNN</sequence>
<dbReference type="AlphaFoldDB" id="A0A3Q0KNX0"/>
<dbReference type="InterPro" id="IPR014768">
    <property type="entry name" value="GBD/FH3_dom"/>
</dbReference>
<dbReference type="InterPro" id="IPR010472">
    <property type="entry name" value="FH3_dom"/>
</dbReference>
<evidence type="ECO:0000313" key="6">
    <source>
        <dbReference type="Proteomes" id="UP000008854"/>
    </source>
</evidence>
<dbReference type="Gene3D" id="1.20.58.2220">
    <property type="entry name" value="Formin, FH2 domain"/>
    <property type="match status" value="1"/>
</dbReference>
<dbReference type="STRING" id="6183.A0A3Q0KNX0"/>
<feature type="domain" description="FH2" evidence="5">
    <location>
        <begin position="561"/>
        <end position="966"/>
    </location>
</feature>
<dbReference type="SMART" id="SM00498">
    <property type="entry name" value="FH2"/>
    <property type="match status" value="1"/>
</dbReference>
<dbReference type="SUPFAM" id="SSF48371">
    <property type="entry name" value="ARM repeat"/>
    <property type="match status" value="1"/>
</dbReference>
<dbReference type="InParanoid" id="A0A3Q0KNX0"/>
<dbReference type="GO" id="GO:0051015">
    <property type="term" value="F:actin filament binding"/>
    <property type="evidence" value="ECO:0007669"/>
    <property type="project" value="TreeGrafter"/>
</dbReference>
<dbReference type="GO" id="GO:0005829">
    <property type="term" value="C:cytosol"/>
    <property type="evidence" value="ECO:0007669"/>
    <property type="project" value="TreeGrafter"/>
</dbReference>
<dbReference type="PROSITE" id="PS51444">
    <property type="entry name" value="FH2"/>
    <property type="match status" value="1"/>
</dbReference>
<dbReference type="InterPro" id="IPR011989">
    <property type="entry name" value="ARM-like"/>
</dbReference>
<feature type="coiled-coil region" evidence="2">
    <location>
        <begin position="380"/>
        <end position="485"/>
    </location>
</feature>
<dbReference type="InterPro" id="IPR016024">
    <property type="entry name" value="ARM-type_fold"/>
</dbReference>
<dbReference type="PANTHER" id="PTHR45857">
    <property type="entry name" value="FORMIN-LIKE PROTEIN"/>
    <property type="match status" value="1"/>
</dbReference>
<dbReference type="Pfam" id="PF06371">
    <property type="entry name" value="Drf_GBD"/>
    <property type="match status" value="1"/>
</dbReference>
<dbReference type="WBParaSite" id="Smp_144430.1">
    <property type="protein sequence ID" value="Smp_144430.1"/>
    <property type="gene ID" value="Smp_144430"/>
</dbReference>
<dbReference type="Proteomes" id="UP000008854">
    <property type="component" value="Unassembled WGS sequence"/>
</dbReference>
<feature type="region of interest" description="Disordered" evidence="3">
    <location>
        <begin position="509"/>
        <end position="555"/>
    </location>
</feature>
<dbReference type="GO" id="GO:0030866">
    <property type="term" value="P:cortical actin cytoskeleton organization"/>
    <property type="evidence" value="ECO:0007669"/>
    <property type="project" value="TreeGrafter"/>
</dbReference>
<dbReference type="InterPro" id="IPR043592">
    <property type="entry name" value="FMNL_animal"/>
</dbReference>
<comment type="similarity">
    <text evidence="1">Belongs to the formin homology family.</text>
</comment>
<dbReference type="FunCoup" id="A0A3Q0KNX0">
    <property type="interactions" value="581"/>
</dbReference>
<dbReference type="SMART" id="SM01139">
    <property type="entry name" value="Drf_FH3"/>
    <property type="match status" value="1"/>
</dbReference>
<dbReference type="InterPro" id="IPR015425">
    <property type="entry name" value="FH2_Formin"/>
</dbReference>
<accession>A0A3Q0KNX0</accession>
<keyword evidence="6" id="KW-1185">Reference proteome</keyword>
<dbReference type="PANTHER" id="PTHR45857:SF9">
    <property type="entry name" value="MULTIPLE WING HAIRS, ISOFORM C"/>
    <property type="match status" value="1"/>
</dbReference>
<reference evidence="6" key="1">
    <citation type="journal article" date="2012" name="PLoS Negl. Trop. Dis.">
        <title>A systematically improved high quality genome and transcriptome of the human blood fluke Schistosoma mansoni.</title>
        <authorList>
            <person name="Protasio A.V."/>
            <person name="Tsai I.J."/>
            <person name="Babbage A."/>
            <person name="Nichol S."/>
            <person name="Hunt M."/>
            <person name="Aslett M.A."/>
            <person name="De Silva N."/>
            <person name="Velarde G.S."/>
            <person name="Anderson T.J."/>
            <person name="Clark R.C."/>
            <person name="Davidson C."/>
            <person name="Dillon G.P."/>
            <person name="Holroyd N.E."/>
            <person name="LoVerde P.T."/>
            <person name="Lloyd C."/>
            <person name="McQuillan J."/>
            <person name="Oliveira G."/>
            <person name="Otto T.D."/>
            <person name="Parker-Manuel S.J."/>
            <person name="Quail M.A."/>
            <person name="Wilson R.A."/>
            <person name="Zerlotini A."/>
            <person name="Dunne D.W."/>
            <person name="Berriman M."/>
        </authorList>
    </citation>
    <scope>NUCLEOTIDE SEQUENCE [LARGE SCALE GENOMIC DNA]</scope>
    <source>
        <strain evidence="6">Puerto Rican</strain>
    </source>
</reference>
<feature type="domain" description="GBD/FH3" evidence="4">
    <location>
        <begin position="1"/>
        <end position="486"/>
    </location>
</feature>
<evidence type="ECO:0000313" key="7">
    <source>
        <dbReference type="WBParaSite" id="Smp_144430.1"/>
    </source>
</evidence>
<evidence type="ECO:0000256" key="2">
    <source>
        <dbReference type="SAM" id="Coils"/>
    </source>
</evidence>
<dbReference type="InterPro" id="IPR042201">
    <property type="entry name" value="FH2_Formin_sf"/>
</dbReference>
<dbReference type="GO" id="GO:0008360">
    <property type="term" value="P:regulation of cell shape"/>
    <property type="evidence" value="ECO:0007669"/>
    <property type="project" value="TreeGrafter"/>
</dbReference>
<protein>
    <submittedName>
        <fullName evidence="7">Formin-like</fullName>
    </submittedName>
</protein>
<dbReference type="InterPro" id="IPR010473">
    <property type="entry name" value="GTPase-bd"/>
</dbReference>
<evidence type="ECO:0000256" key="3">
    <source>
        <dbReference type="SAM" id="MobiDB-lite"/>
    </source>
</evidence>
<dbReference type="GO" id="GO:0031267">
    <property type="term" value="F:small GTPase binding"/>
    <property type="evidence" value="ECO:0007669"/>
    <property type="project" value="InterPro"/>
</dbReference>
<dbReference type="SMART" id="SM01140">
    <property type="entry name" value="Drf_GBD"/>
    <property type="match status" value="1"/>
</dbReference>
<evidence type="ECO:0000259" key="4">
    <source>
        <dbReference type="PROSITE" id="PS51232"/>
    </source>
</evidence>
<dbReference type="Pfam" id="PF06367">
    <property type="entry name" value="Drf_FH3"/>
    <property type="match status" value="1"/>
</dbReference>
<dbReference type="Gene3D" id="1.25.10.10">
    <property type="entry name" value="Leucine-rich Repeat Variant"/>
    <property type="match status" value="1"/>
</dbReference>
<evidence type="ECO:0000259" key="5">
    <source>
        <dbReference type="PROSITE" id="PS51444"/>
    </source>
</evidence>
<dbReference type="SUPFAM" id="SSF101447">
    <property type="entry name" value="Formin homology 2 domain (FH2 domain)"/>
    <property type="match status" value="1"/>
</dbReference>
<dbReference type="PROSITE" id="PS51232">
    <property type="entry name" value="GBD_FH3"/>
    <property type="match status" value="1"/>
</dbReference>
<dbReference type="GO" id="GO:0016477">
    <property type="term" value="P:cell migration"/>
    <property type="evidence" value="ECO:0007669"/>
    <property type="project" value="TreeGrafter"/>
</dbReference>
<dbReference type="Pfam" id="PF02181">
    <property type="entry name" value="FH2"/>
    <property type="match status" value="1"/>
</dbReference>
<name>A0A3Q0KNX0_SCHMA</name>
<feature type="compositionally biased region" description="Pro residues" evidence="3">
    <location>
        <begin position="516"/>
        <end position="548"/>
    </location>
</feature>